<evidence type="ECO:0000313" key="3">
    <source>
        <dbReference type="Proteomes" id="UP000828251"/>
    </source>
</evidence>
<dbReference type="AlphaFoldDB" id="A0A9D3UUC3"/>
<dbReference type="EMBL" id="JAIQCV010000010">
    <property type="protein sequence ID" value="KAH1056584.1"/>
    <property type="molecule type" value="Genomic_DNA"/>
</dbReference>
<protein>
    <submittedName>
        <fullName evidence="2">Uncharacterized protein</fullName>
    </submittedName>
</protein>
<feature type="region of interest" description="Disordered" evidence="1">
    <location>
        <begin position="20"/>
        <end position="52"/>
    </location>
</feature>
<dbReference type="Proteomes" id="UP000828251">
    <property type="component" value="Unassembled WGS sequence"/>
</dbReference>
<evidence type="ECO:0000256" key="1">
    <source>
        <dbReference type="SAM" id="MobiDB-lite"/>
    </source>
</evidence>
<evidence type="ECO:0000313" key="2">
    <source>
        <dbReference type="EMBL" id="KAH1056584.1"/>
    </source>
</evidence>
<gene>
    <name evidence="2" type="ORF">J1N35_034649</name>
</gene>
<organism evidence="2 3">
    <name type="scientific">Gossypium stocksii</name>
    <dbReference type="NCBI Taxonomy" id="47602"/>
    <lineage>
        <taxon>Eukaryota</taxon>
        <taxon>Viridiplantae</taxon>
        <taxon>Streptophyta</taxon>
        <taxon>Embryophyta</taxon>
        <taxon>Tracheophyta</taxon>
        <taxon>Spermatophyta</taxon>
        <taxon>Magnoliopsida</taxon>
        <taxon>eudicotyledons</taxon>
        <taxon>Gunneridae</taxon>
        <taxon>Pentapetalae</taxon>
        <taxon>rosids</taxon>
        <taxon>malvids</taxon>
        <taxon>Malvales</taxon>
        <taxon>Malvaceae</taxon>
        <taxon>Malvoideae</taxon>
        <taxon>Gossypium</taxon>
    </lineage>
</organism>
<keyword evidence="3" id="KW-1185">Reference proteome</keyword>
<proteinExistence type="predicted"/>
<feature type="compositionally biased region" description="Polar residues" evidence="1">
    <location>
        <begin position="31"/>
        <end position="50"/>
    </location>
</feature>
<comment type="caution">
    <text evidence="2">The sequence shown here is derived from an EMBL/GenBank/DDBJ whole genome shotgun (WGS) entry which is preliminary data.</text>
</comment>
<reference evidence="2 3" key="1">
    <citation type="journal article" date="2021" name="Plant Biotechnol. J.">
        <title>Multi-omics assisted identification of the key and species-specific regulatory components of drought-tolerant mechanisms in Gossypium stocksii.</title>
        <authorList>
            <person name="Yu D."/>
            <person name="Ke L."/>
            <person name="Zhang D."/>
            <person name="Wu Y."/>
            <person name="Sun Y."/>
            <person name="Mei J."/>
            <person name="Sun J."/>
            <person name="Sun Y."/>
        </authorList>
    </citation>
    <scope>NUCLEOTIDE SEQUENCE [LARGE SCALE GENOMIC DNA]</scope>
    <source>
        <strain evidence="3">cv. E1</strain>
        <tissue evidence="2">Leaf</tissue>
    </source>
</reference>
<sequence>MSPNVHIYAVQMFDGEQNTLGEDFGEEASDSYDSSNKAYESDASYSNSFESNRDRLNKPKVELDLNNDMDSDEDGNKKYSLFNPQIDMRNSILIKVAFVVVKSENKQFLFWFLELLQKDLEIDNSYNGLIKAIYVLFLNVEVRNCDSHIYSNFKNMEGFRGQAMRLTYWKAAKATFPRQFEEAMSEMSIWPLYAGNEKYEVDCGLGKKHVVNLFNSS</sequence>
<dbReference type="PANTHER" id="PTHR31973:SF199">
    <property type="entry name" value="SWIM-TYPE DOMAIN-CONTAINING PROTEIN"/>
    <property type="match status" value="1"/>
</dbReference>
<accession>A0A9D3UUC3</accession>
<name>A0A9D3UUC3_9ROSI</name>
<dbReference type="PANTHER" id="PTHR31973">
    <property type="entry name" value="POLYPROTEIN, PUTATIVE-RELATED"/>
    <property type="match status" value="1"/>
</dbReference>